<dbReference type="SMART" id="SM00324">
    <property type="entry name" value="RhoGAP"/>
    <property type="match status" value="1"/>
</dbReference>
<feature type="compositionally biased region" description="Basic and acidic residues" evidence="2">
    <location>
        <begin position="600"/>
        <end position="609"/>
    </location>
</feature>
<dbReference type="AlphaFoldDB" id="A0AA48QY62"/>
<dbReference type="GO" id="GO:0005938">
    <property type="term" value="C:cell cortex"/>
    <property type="evidence" value="ECO:0007669"/>
    <property type="project" value="TreeGrafter"/>
</dbReference>
<dbReference type="EMBL" id="AP028217">
    <property type="protein sequence ID" value="BEI94023.1"/>
    <property type="molecule type" value="Genomic_DNA"/>
</dbReference>
<organism evidence="4 5">
    <name type="scientific">Cutaneotrichosporon cavernicola</name>
    <dbReference type="NCBI Taxonomy" id="279322"/>
    <lineage>
        <taxon>Eukaryota</taxon>
        <taxon>Fungi</taxon>
        <taxon>Dikarya</taxon>
        <taxon>Basidiomycota</taxon>
        <taxon>Agaricomycotina</taxon>
        <taxon>Tremellomycetes</taxon>
        <taxon>Trichosporonales</taxon>
        <taxon>Trichosporonaceae</taxon>
        <taxon>Cutaneotrichosporon</taxon>
    </lineage>
</organism>
<feature type="compositionally biased region" description="Low complexity" evidence="2">
    <location>
        <begin position="502"/>
        <end position="512"/>
    </location>
</feature>
<reference evidence="4" key="1">
    <citation type="journal article" date="2023" name="BMC Genomics">
        <title>Chromosome-level genome assemblies of Cutaneotrichosporon spp. (Trichosporonales, Basidiomycota) reveal imbalanced evolution between nucleotide sequences and chromosome synteny.</title>
        <authorList>
            <person name="Kobayashi Y."/>
            <person name="Kayamori A."/>
            <person name="Aoki K."/>
            <person name="Shiwa Y."/>
            <person name="Matsutani M."/>
            <person name="Fujita N."/>
            <person name="Sugita T."/>
            <person name="Iwasaki W."/>
            <person name="Tanaka N."/>
            <person name="Takashima M."/>
        </authorList>
    </citation>
    <scope>NUCLEOTIDE SEQUENCE</scope>
    <source>
        <strain evidence="4">HIS019</strain>
    </source>
</reference>
<dbReference type="Gene3D" id="1.10.555.10">
    <property type="entry name" value="Rho GTPase activation protein"/>
    <property type="match status" value="1"/>
</dbReference>
<gene>
    <name evidence="4" type="primary">SAC7</name>
    <name evidence="4" type="ORF">CcaverHIS019_0604820</name>
</gene>
<dbReference type="InterPro" id="IPR051025">
    <property type="entry name" value="RhoGAP"/>
</dbReference>
<dbReference type="Pfam" id="PF00620">
    <property type="entry name" value="RhoGAP"/>
    <property type="match status" value="1"/>
</dbReference>
<evidence type="ECO:0000259" key="3">
    <source>
        <dbReference type="PROSITE" id="PS50238"/>
    </source>
</evidence>
<dbReference type="GO" id="GO:0007165">
    <property type="term" value="P:signal transduction"/>
    <property type="evidence" value="ECO:0007669"/>
    <property type="project" value="InterPro"/>
</dbReference>
<sequence>MVPSRPSPAPVRGRVPYPSADSYLPGDVGLTPTVNTEARLALPSAGNNAPNGSPNSSATPSPAPPTPSTEDSDMNKEGGVAGGLRRLTSRRRSTRDKEKGKEKDKAQELEAPEPLPKEPPVERKLSRQMTEREQSSMSLKNWWKSFKSRDQPPAERSFRRAPQTMNTRRVFGVPLSRVLTYAAMQISTSAPDGSLYVWGEVPILIGRCGAYLKSKTDIEGVFRVSGSAKRIRDLQVRFDEGPKYGIDLNWEESPYTPHDVATILRRYLTQMSEPVTPFQYYNAFRAIQVSDHTAEQKVREYKRLVRDMPRENQYLLLYLLDLLGLFARDSDKNLMTSANLAVIFQPAILSHPGHDMRPAESAISKDVVQFLIDHQAHFVFGMSKRMSNATRRSKSTAAEGSSKATPGTASRSPSDGAAIAASRAGVPFITSPRPPAIPEDREASPQKSEPLPIQVLSPQPISQSTSSILAGQPLAHSPEPHSSSLPKSGASPCLSPSPAPPSTAASPVPLAATNSPQPSVPEPRTSLTLQRPPPVRADTDFMLPSDSDEEAPPGGYYIVERATSPHRATSPFPASPEPTGSVTHATVALQSILPPRPPRRSQDKDKDKVISPIVPSGPGVPIVDILQPSDSDDDAPAGGYVMFENKPGMLRTSAMGRAHSAAASPTARPLTSAETVPARSRTALQSGEGRANSPQPPVQGATGLLRRRTLPTKRVSDFTARMRRAVREA</sequence>
<dbReference type="Proteomes" id="UP001233271">
    <property type="component" value="Chromosome 6"/>
</dbReference>
<feature type="compositionally biased region" description="Low complexity" evidence="2">
    <location>
        <begin position="43"/>
        <end position="60"/>
    </location>
</feature>
<feature type="region of interest" description="Disordered" evidence="2">
    <location>
        <begin position="390"/>
        <end position="642"/>
    </location>
</feature>
<protein>
    <recommendedName>
        <fullName evidence="3">Rho-GAP domain-containing protein</fullName>
    </recommendedName>
</protein>
<evidence type="ECO:0000313" key="5">
    <source>
        <dbReference type="Proteomes" id="UP001233271"/>
    </source>
</evidence>
<proteinExistence type="predicted"/>
<keyword evidence="5" id="KW-1185">Reference proteome</keyword>
<evidence type="ECO:0000256" key="2">
    <source>
        <dbReference type="SAM" id="MobiDB-lite"/>
    </source>
</evidence>
<feature type="compositionally biased region" description="Basic and acidic residues" evidence="2">
    <location>
        <begin position="115"/>
        <end position="134"/>
    </location>
</feature>
<dbReference type="PROSITE" id="PS50238">
    <property type="entry name" value="RHOGAP"/>
    <property type="match status" value="1"/>
</dbReference>
<feature type="domain" description="Rho-GAP" evidence="3">
    <location>
        <begin position="173"/>
        <end position="379"/>
    </location>
</feature>
<evidence type="ECO:0000256" key="1">
    <source>
        <dbReference type="ARBA" id="ARBA00022468"/>
    </source>
</evidence>
<feature type="compositionally biased region" description="Low complexity" evidence="2">
    <location>
        <begin position="610"/>
        <end position="625"/>
    </location>
</feature>
<dbReference type="KEGG" id="ccac:CcaHIS019_0604820"/>
<dbReference type="GO" id="GO:0005096">
    <property type="term" value="F:GTPase activator activity"/>
    <property type="evidence" value="ECO:0007669"/>
    <property type="project" value="UniProtKB-KW"/>
</dbReference>
<feature type="compositionally biased region" description="Polar residues" evidence="2">
    <location>
        <begin position="390"/>
        <end position="413"/>
    </location>
</feature>
<feature type="region of interest" description="Disordered" evidence="2">
    <location>
        <begin position="655"/>
        <end position="716"/>
    </location>
</feature>
<feature type="compositionally biased region" description="Basic and acidic residues" evidence="2">
    <location>
        <begin position="95"/>
        <end position="108"/>
    </location>
</feature>
<feature type="compositionally biased region" description="Low complexity" evidence="2">
    <location>
        <begin position="456"/>
        <end position="469"/>
    </location>
</feature>
<evidence type="ECO:0000313" key="4">
    <source>
        <dbReference type="EMBL" id="BEI94023.1"/>
    </source>
</evidence>
<dbReference type="PANTHER" id="PTHR15228:SF25">
    <property type="entry name" value="F-BAR DOMAIN-CONTAINING PROTEIN"/>
    <property type="match status" value="1"/>
</dbReference>
<dbReference type="GO" id="GO:0060237">
    <property type="term" value="P:regulation of fungal-type cell wall organization"/>
    <property type="evidence" value="ECO:0007669"/>
    <property type="project" value="TreeGrafter"/>
</dbReference>
<feature type="compositionally biased region" description="Basic and acidic residues" evidence="2">
    <location>
        <begin position="147"/>
        <end position="158"/>
    </location>
</feature>
<dbReference type="SUPFAM" id="SSF48350">
    <property type="entry name" value="GTPase activation domain, GAP"/>
    <property type="match status" value="1"/>
</dbReference>
<dbReference type="RefSeq" id="XP_060459288.1">
    <property type="nucleotide sequence ID" value="XM_060602945.1"/>
</dbReference>
<feature type="region of interest" description="Disordered" evidence="2">
    <location>
        <begin position="1"/>
        <end position="158"/>
    </location>
</feature>
<dbReference type="InterPro" id="IPR008936">
    <property type="entry name" value="Rho_GTPase_activation_prot"/>
</dbReference>
<dbReference type="GeneID" id="85497893"/>
<keyword evidence="1" id="KW-0343">GTPase activation</keyword>
<dbReference type="InterPro" id="IPR000198">
    <property type="entry name" value="RhoGAP_dom"/>
</dbReference>
<name>A0AA48QY62_9TREE</name>
<accession>A0AA48QY62</accession>
<dbReference type="PANTHER" id="PTHR15228">
    <property type="entry name" value="SPERMATHECAL PHYSIOLOGY VARIANT"/>
    <property type="match status" value="1"/>
</dbReference>